<dbReference type="InterPro" id="IPR000073">
    <property type="entry name" value="AB_hydrolase_1"/>
</dbReference>
<dbReference type="Pfam" id="PF00561">
    <property type="entry name" value="Abhydrolase_1"/>
    <property type="match status" value="1"/>
</dbReference>
<organism evidence="2 3">
    <name type="scientific">Colletotrichum asianum</name>
    <dbReference type="NCBI Taxonomy" id="702518"/>
    <lineage>
        <taxon>Eukaryota</taxon>
        <taxon>Fungi</taxon>
        <taxon>Dikarya</taxon>
        <taxon>Ascomycota</taxon>
        <taxon>Pezizomycotina</taxon>
        <taxon>Sordariomycetes</taxon>
        <taxon>Hypocreomycetidae</taxon>
        <taxon>Glomerellales</taxon>
        <taxon>Glomerellaceae</taxon>
        <taxon>Colletotrichum</taxon>
        <taxon>Colletotrichum gloeosporioides species complex</taxon>
    </lineage>
</organism>
<feature type="domain" description="AB hydrolase-1" evidence="1">
    <location>
        <begin position="62"/>
        <end position="203"/>
    </location>
</feature>
<dbReference type="Gene3D" id="3.40.50.1820">
    <property type="entry name" value="alpha/beta hydrolase"/>
    <property type="match status" value="1"/>
</dbReference>
<reference evidence="2 3" key="1">
    <citation type="submission" date="2019-12" db="EMBL/GenBank/DDBJ databases">
        <title>A genome sequence resource for the geographically widespread anthracnose pathogen Colletotrichum asianum.</title>
        <authorList>
            <person name="Meng Y."/>
        </authorList>
    </citation>
    <scope>NUCLEOTIDE SEQUENCE [LARGE SCALE GENOMIC DNA]</scope>
    <source>
        <strain evidence="2 3">ICMP 18580</strain>
    </source>
</reference>
<comment type="caution">
    <text evidence="2">The sequence shown here is derived from an EMBL/GenBank/DDBJ whole genome shotgun (WGS) entry which is preliminary data.</text>
</comment>
<dbReference type="PANTHER" id="PTHR43433">
    <property type="entry name" value="HYDROLASE, ALPHA/BETA FOLD FAMILY PROTEIN"/>
    <property type="match status" value="1"/>
</dbReference>
<dbReference type="GO" id="GO:0016740">
    <property type="term" value="F:transferase activity"/>
    <property type="evidence" value="ECO:0007669"/>
    <property type="project" value="UniProtKB-KW"/>
</dbReference>
<dbReference type="SUPFAM" id="SSF53474">
    <property type="entry name" value="alpha/beta-Hydrolases"/>
    <property type="match status" value="1"/>
</dbReference>
<dbReference type="InterPro" id="IPR029058">
    <property type="entry name" value="AB_hydrolase_fold"/>
</dbReference>
<proteinExistence type="predicted"/>
<name>A0A8H3ZDH2_9PEZI</name>
<dbReference type="EMBL" id="WOWK01000200">
    <property type="protein sequence ID" value="KAF0315504.1"/>
    <property type="molecule type" value="Genomic_DNA"/>
</dbReference>
<dbReference type="InterPro" id="IPR050471">
    <property type="entry name" value="AB_hydrolase"/>
</dbReference>
<sequence>MTERPVNLSAADVLEHPAFGTTKWNLKPTDSGLVSVADNRAGGPFPLWYEVHGNGPLKIVWIMGLGATRNMWKRQTRFFGHDHGDRYSCLVFDNRGVGKSGKPNCRYSTAEMARDVLELMKQIGWLDSDSPSYPQDINIAGISLGGMIAQELALLIPQRVQSLILISSAPRLVRTTPLLDHTMQRVFMFLPSGLDTELDNKARRIFSDKFLRSADTGSLDANISFPNNHDRFVAEELAEREDETDVSRRKGVLLQAVAAGWHFKSSEDLAKMGDLVGRSRIMVMHGTADETITFPHFDLFKTGFGDGPEYFVWDECGHIPLREREHEFNARIAQFIYRNANLPA</sequence>
<dbReference type="PANTHER" id="PTHR43433:SF5">
    <property type="entry name" value="AB HYDROLASE-1 DOMAIN-CONTAINING PROTEIN"/>
    <property type="match status" value="1"/>
</dbReference>
<keyword evidence="3" id="KW-1185">Reference proteome</keyword>
<evidence type="ECO:0000259" key="1">
    <source>
        <dbReference type="Pfam" id="PF00561"/>
    </source>
</evidence>
<keyword evidence="2" id="KW-0808">Transferase</keyword>
<dbReference type="Proteomes" id="UP000434172">
    <property type="component" value="Unassembled WGS sequence"/>
</dbReference>
<evidence type="ECO:0000313" key="3">
    <source>
        <dbReference type="Proteomes" id="UP000434172"/>
    </source>
</evidence>
<dbReference type="OrthoDB" id="19657at2759"/>
<protein>
    <submittedName>
        <fullName evidence="2">Glycylpeptide N-tetradecanoyltransferase</fullName>
    </submittedName>
</protein>
<evidence type="ECO:0000313" key="2">
    <source>
        <dbReference type="EMBL" id="KAF0315504.1"/>
    </source>
</evidence>
<gene>
    <name evidence="2" type="ORF">GQ607_017259</name>
</gene>
<accession>A0A8H3ZDH2</accession>
<dbReference type="AlphaFoldDB" id="A0A8H3ZDH2"/>